<dbReference type="OrthoDB" id="2931089at2759"/>
<gene>
    <name evidence="2" type="ORF">ARMOST_20075</name>
</gene>
<evidence type="ECO:0000313" key="2">
    <source>
        <dbReference type="EMBL" id="SJL16549.1"/>
    </source>
</evidence>
<feature type="region of interest" description="Disordered" evidence="1">
    <location>
        <begin position="1"/>
        <end position="51"/>
    </location>
</feature>
<proteinExistence type="predicted"/>
<dbReference type="Proteomes" id="UP000219338">
    <property type="component" value="Unassembled WGS sequence"/>
</dbReference>
<dbReference type="EMBL" id="FUEG01000035">
    <property type="protein sequence ID" value="SJL16549.1"/>
    <property type="molecule type" value="Genomic_DNA"/>
</dbReference>
<accession>A0A284S6C2</accession>
<keyword evidence="3" id="KW-1185">Reference proteome</keyword>
<evidence type="ECO:0000256" key="1">
    <source>
        <dbReference type="SAM" id="MobiDB-lite"/>
    </source>
</evidence>
<feature type="compositionally biased region" description="Polar residues" evidence="1">
    <location>
        <begin position="1"/>
        <end position="21"/>
    </location>
</feature>
<dbReference type="AlphaFoldDB" id="A0A284S6C2"/>
<name>A0A284S6C2_ARMOS</name>
<sequence>MANTTTNEAARPSNLNAVNLRTTEEQFDEGAASEDEGYDSEEEDDDSEHEWSKESLTFKYMAAHEPFTALPVHYLRFTGCALLPPKFALGIGVDDMDDGFELARRLVPNEPVEDSSMLLTTLIRRLRDRTNLNVRATPVRSKEVGFVFYIVTSWDENFDEAPAQRDIMNAMLREINWRDNIKWYIVGTWMDKYREDYNRPVLYRDA</sequence>
<feature type="compositionally biased region" description="Acidic residues" evidence="1">
    <location>
        <begin position="25"/>
        <end position="48"/>
    </location>
</feature>
<evidence type="ECO:0000313" key="3">
    <source>
        <dbReference type="Proteomes" id="UP000219338"/>
    </source>
</evidence>
<organism evidence="2 3">
    <name type="scientific">Armillaria ostoyae</name>
    <name type="common">Armillaria root rot fungus</name>
    <dbReference type="NCBI Taxonomy" id="47428"/>
    <lineage>
        <taxon>Eukaryota</taxon>
        <taxon>Fungi</taxon>
        <taxon>Dikarya</taxon>
        <taxon>Basidiomycota</taxon>
        <taxon>Agaricomycotina</taxon>
        <taxon>Agaricomycetes</taxon>
        <taxon>Agaricomycetidae</taxon>
        <taxon>Agaricales</taxon>
        <taxon>Marasmiineae</taxon>
        <taxon>Physalacriaceae</taxon>
        <taxon>Armillaria</taxon>
    </lineage>
</organism>
<protein>
    <submittedName>
        <fullName evidence="2">Uncharacterized protein</fullName>
    </submittedName>
</protein>
<dbReference type="OMA" id="EDYNRPV"/>
<reference evidence="3" key="1">
    <citation type="journal article" date="2017" name="Nat. Ecol. Evol.">
        <title>Genome expansion and lineage-specific genetic innovations in the forest pathogenic fungi Armillaria.</title>
        <authorList>
            <person name="Sipos G."/>
            <person name="Prasanna A.N."/>
            <person name="Walter M.C."/>
            <person name="O'Connor E."/>
            <person name="Balint B."/>
            <person name="Krizsan K."/>
            <person name="Kiss B."/>
            <person name="Hess J."/>
            <person name="Varga T."/>
            <person name="Slot J."/>
            <person name="Riley R."/>
            <person name="Boka B."/>
            <person name="Rigling D."/>
            <person name="Barry K."/>
            <person name="Lee J."/>
            <person name="Mihaltcheva S."/>
            <person name="LaButti K."/>
            <person name="Lipzen A."/>
            <person name="Waldron R."/>
            <person name="Moloney N.M."/>
            <person name="Sperisen C."/>
            <person name="Kredics L."/>
            <person name="Vagvoelgyi C."/>
            <person name="Patrignani A."/>
            <person name="Fitzpatrick D."/>
            <person name="Nagy I."/>
            <person name="Doyle S."/>
            <person name="Anderson J.B."/>
            <person name="Grigoriev I.V."/>
            <person name="Gueldener U."/>
            <person name="Muensterkoetter M."/>
            <person name="Nagy L.G."/>
        </authorList>
    </citation>
    <scope>NUCLEOTIDE SEQUENCE [LARGE SCALE GENOMIC DNA]</scope>
    <source>
        <strain evidence="3">C18/9</strain>
    </source>
</reference>